<dbReference type="PANTHER" id="PTHR46782:SF2">
    <property type="entry name" value="OS07G0545900 PROTEIN"/>
    <property type="match status" value="1"/>
</dbReference>
<evidence type="ECO:0000313" key="1">
    <source>
        <dbReference type="EMBL" id="KAK5835010.1"/>
    </source>
</evidence>
<keyword evidence="2" id="KW-1185">Reference proteome</keyword>
<dbReference type="InterPro" id="IPR044646">
    <property type="entry name" value="EMB1417-like"/>
</dbReference>
<sequence length="155" mass="18125">MFTKAGKPVNKVGKNEHDLWEKRDSAGSRQKALNLIRIVSQLPNEKETVYRALDKWVAWETEFPLIAAAKALRILKKRSQWLRVIQVFVDMEELCVRLDETTVRKVVCAFQELDLEVLFITKYGVNVQNRFGDGRAVKHKQDKCKKQNDNIYPFF</sequence>
<evidence type="ECO:0008006" key="3">
    <source>
        <dbReference type="Google" id="ProtNLM"/>
    </source>
</evidence>
<accession>A0ABR0Q789</accession>
<dbReference type="EMBL" id="JARKNE010000004">
    <property type="protein sequence ID" value="KAK5835010.1"/>
    <property type="molecule type" value="Genomic_DNA"/>
</dbReference>
<protein>
    <recommendedName>
        <fullName evidence="3">Pentatricopeptide repeat-containing protein</fullName>
    </recommendedName>
</protein>
<gene>
    <name evidence="1" type="ORF">PVK06_010692</name>
</gene>
<evidence type="ECO:0000313" key="2">
    <source>
        <dbReference type="Proteomes" id="UP001358586"/>
    </source>
</evidence>
<organism evidence="1 2">
    <name type="scientific">Gossypium arboreum</name>
    <name type="common">Tree cotton</name>
    <name type="synonym">Gossypium nanking</name>
    <dbReference type="NCBI Taxonomy" id="29729"/>
    <lineage>
        <taxon>Eukaryota</taxon>
        <taxon>Viridiplantae</taxon>
        <taxon>Streptophyta</taxon>
        <taxon>Embryophyta</taxon>
        <taxon>Tracheophyta</taxon>
        <taxon>Spermatophyta</taxon>
        <taxon>Magnoliopsida</taxon>
        <taxon>eudicotyledons</taxon>
        <taxon>Gunneridae</taxon>
        <taxon>Pentapetalae</taxon>
        <taxon>rosids</taxon>
        <taxon>malvids</taxon>
        <taxon>Malvales</taxon>
        <taxon>Malvaceae</taxon>
        <taxon>Malvoideae</taxon>
        <taxon>Gossypium</taxon>
    </lineage>
</organism>
<comment type="caution">
    <text evidence="1">The sequence shown here is derived from an EMBL/GenBank/DDBJ whole genome shotgun (WGS) entry which is preliminary data.</text>
</comment>
<dbReference type="Proteomes" id="UP001358586">
    <property type="component" value="Chromosome 4"/>
</dbReference>
<name>A0ABR0Q789_GOSAR</name>
<dbReference type="PANTHER" id="PTHR46782">
    <property type="entry name" value="OS01G0757700 PROTEIN"/>
    <property type="match status" value="1"/>
</dbReference>
<proteinExistence type="predicted"/>
<reference evidence="1 2" key="1">
    <citation type="submission" date="2023-03" db="EMBL/GenBank/DDBJ databases">
        <title>WGS of Gossypium arboreum.</title>
        <authorList>
            <person name="Yu D."/>
        </authorList>
    </citation>
    <scope>NUCLEOTIDE SEQUENCE [LARGE SCALE GENOMIC DNA]</scope>
    <source>
        <tissue evidence="1">Leaf</tissue>
    </source>
</reference>